<dbReference type="PANTHER" id="PTHR30471:SF3">
    <property type="entry name" value="UPF0758 PROTEIN YEES-RELATED"/>
    <property type="match status" value="1"/>
</dbReference>
<reference evidence="9" key="1">
    <citation type="journal article" date="2021" name="PeerJ">
        <title>Extensive microbial diversity within the chicken gut microbiome revealed by metagenomics and culture.</title>
        <authorList>
            <person name="Gilroy R."/>
            <person name="Ravi A."/>
            <person name="Getino M."/>
            <person name="Pursley I."/>
            <person name="Horton D.L."/>
            <person name="Alikhan N.F."/>
            <person name="Baker D."/>
            <person name="Gharbi K."/>
            <person name="Hall N."/>
            <person name="Watson M."/>
            <person name="Adriaenssens E.M."/>
            <person name="Foster-Nyarko E."/>
            <person name="Jarju S."/>
            <person name="Secka A."/>
            <person name="Antonio M."/>
            <person name="Oren A."/>
            <person name="Chaudhuri R.R."/>
            <person name="La Ragione R."/>
            <person name="Hildebrand F."/>
            <person name="Pallen M.J."/>
        </authorList>
    </citation>
    <scope>NUCLEOTIDE SEQUENCE</scope>
    <source>
        <strain evidence="9">CHK165-2605</strain>
    </source>
</reference>
<protein>
    <submittedName>
        <fullName evidence="9">DNA repair protein RadC</fullName>
    </submittedName>
</protein>
<comment type="similarity">
    <text evidence="1 7">Belongs to the UPF0758 family.</text>
</comment>
<dbReference type="InterPro" id="IPR001405">
    <property type="entry name" value="UPF0758"/>
</dbReference>
<evidence type="ECO:0000256" key="6">
    <source>
        <dbReference type="ARBA" id="ARBA00023049"/>
    </source>
</evidence>
<comment type="caution">
    <text evidence="9">The sequence shown here is derived from an EMBL/GenBank/DDBJ whole genome shotgun (WGS) entry which is preliminary data.</text>
</comment>
<dbReference type="SUPFAM" id="SSF102712">
    <property type="entry name" value="JAB1/MPN domain"/>
    <property type="match status" value="1"/>
</dbReference>
<evidence type="ECO:0000256" key="7">
    <source>
        <dbReference type="RuleBase" id="RU003797"/>
    </source>
</evidence>
<dbReference type="GO" id="GO:0008237">
    <property type="term" value="F:metallopeptidase activity"/>
    <property type="evidence" value="ECO:0007669"/>
    <property type="project" value="UniProtKB-KW"/>
</dbReference>
<evidence type="ECO:0000256" key="5">
    <source>
        <dbReference type="ARBA" id="ARBA00022833"/>
    </source>
</evidence>
<dbReference type="AlphaFoldDB" id="A0A9D2P2V6"/>
<dbReference type="InterPro" id="IPR037518">
    <property type="entry name" value="MPN"/>
</dbReference>
<sequence>MEKSNTIKEMYHEERPYEKCERFGAENLTDAELLAVILRTGTRGENSLDLARNLLHPDFGNSGLHNIHQWTMERLTRVRGIGKVKAIQILCLSELSKRMAREAAAEGLDFSSPSTIARYYMEDMRYRKREVLKLLLLNTRSRLIGETNVSTGTVDMALVSPRELFIEAFQKNASAIILLHNHPSGDPTPSREDVRITRRVHEAGMLIGIELLDHIIIGNNCFVSMKEKGFFQNRGS</sequence>
<dbReference type="InterPro" id="IPR046778">
    <property type="entry name" value="UPF0758_N"/>
</dbReference>
<proteinExistence type="inferred from homology"/>
<reference evidence="9" key="2">
    <citation type="submission" date="2021-04" db="EMBL/GenBank/DDBJ databases">
        <authorList>
            <person name="Gilroy R."/>
        </authorList>
    </citation>
    <scope>NUCLEOTIDE SEQUENCE</scope>
    <source>
        <strain evidence="9">CHK165-2605</strain>
    </source>
</reference>
<dbReference type="GO" id="GO:0006508">
    <property type="term" value="P:proteolysis"/>
    <property type="evidence" value="ECO:0007669"/>
    <property type="project" value="UniProtKB-KW"/>
</dbReference>
<evidence type="ECO:0000259" key="8">
    <source>
        <dbReference type="PROSITE" id="PS50249"/>
    </source>
</evidence>
<dbReference type="NCBIfam" id="TIGR00608">
    <property type="entry name" value="radc"/>
    <property type="match status" value="1"/>
</dbReference>
<dbReference type="PROSITE" id="PS50249">
    <property type="entry name" value="MPN"/>
    <property type="match status" value="1"/>
</dbReference>
<keyword evidence="3" id="KW-0479">Metal-binding</keyword>
<evidence type="ECO:0000256" key="1">
    <source>
        <dbReference type="ARBA" id="ARBA00010243"/>
    </source>
</evidence>
<name>A0A9D2P2V6_9FIRM</name>
<evidence type="ECO:0000313" key="9">
    <source>
        <dbReference type="EMBL" id="HJC42577.1"/>
    </source>
</evidence>
<evidence type="ECO:0000256" key="4">
    <source>
        <dbReference type="ARBA" id="ARBA00022801"/>
    </source>
</evidence>
<dbReference type="Proteomes" id="UP000823895">
    <property type="component" value="Unassembled WGS sequence"/>
</dbReference>
<dbReference type="Pfam" id="PF04002">
    <property type="entry name" value="RadC"/>
    <property type="match status" value="1"/>
</dbReference>
<dbReference type="SUPFAM" id="SSF47781">
    <property type="entry name" value="RuvA domain 2-like"/>
    <property type="match status" value="1"/>
</dbReference>
<gene>
    <name evidence="9" type="primary">radC</name>
    <name evidence="9" type="ORF">H9756_02690</name>
</gene>
<dbReference type="PROSITE" id="PS01302">
    <property type="entry name" value="UPF0758"/>
    <property type="match status" value="1"/>
</dbReference>
<keyword evidence="6" id="KW-0482">Metalloprotease</keyword>
<keyword evidence="4" id="KW-0378">Hydrolase</keyword>
<dbReference type="InterPro" id="IPR020891">
    <property type="entry name" value="UPF0758_CS"/>
</dbReference>
<dbReference type="Gene3D" id="3.40.140.10">
    <property type="entry name" value="Cytidine Deaminase, domain 2"/>
    <property type="match status" value="1"/>
</dbReference>
<dbReference type="NCBIfam" id="NF000642">
    <property type="entry name" value="PRK00024.1"/>
    <property type="match status" value="1"/>
</dbReference>
<dbReference type="InterPro" id="IPR010994">
    <property type="entry name" value="RuvA_2-like"/>
</dbReference>
<dbReference type="InterPro" id="IPR025657">
    <property type="entry name" value="RadC_JAB"/>
</dbReference>
<organism evidence="9 10">
    <name type="scientific">Candidatus Mediterraneibacter gallistercoris</name>
    <dbReference type="NCBI Taxonomy" id="2838671"/>
    <lineage>
        <taxon>Bacteria</taxon>
        <taxon>Bacillati</taxon>
        <taxon>Bacillota</taxon>
        <taxon>Clostridia</taxon>
        <taxon>Lachnospirales</taxon>
        <taxon>Lachnospiraceae</taxon>
        <taxon>Mediterraneibacter</taxon>
    </lineage>
</organism>
<dbReference type="EMBL" id="DWWI01000059">
    <property type="protein sequence ID" value="HJC42577.1"/>
    <property type="molecule type" value="Genomic_DNA"/>
</dbReference>
<evidence type="ECO:0000256" key="3">
    <source>
        <dbReference type="ARBA" id="ARBA00022723"/>
    </source>
</evidence>
<feature type="domain" description="MPN" evidence="8">
    <location>
        <begin position="109"/>
        <end position="231"/>
    </location>
</feature>
<keyword evidence="2" id="KW-0645">Protease</keyword>
<accession>A0A9D2P2V6</accession>
<dbReference type="CDD" id="cd08071">
    <property type="entry name" value="MPN_DUF2466"/>
    <property type="match status" value="1"/>
</dbReference>
<dbReference type="GO" id="GO:0046872">
    <property type="term" value="F:metal ion binding"/>
    <property type="evidence" value="ECO:0007669"/>
    <property type="project" value="UniProtKB-KW"/>
</dbReference>
<dbReference type="Pfam" id="PF20582">
    <property type="entry name" value="UPF0758_N"/>
    <property type="match status" value="1"/>
</dbReference>
<keyword evidence="5" id="KW-0862">Zinc</keyword>
<dbReference type="PANTHER" id="PTHR30471">
    <property type="entry name" value="DNA REPAIR PROTEIN RADC"/>
    <property type="match status" value="1"/>
</dbReference>
<evidence type="ECO:0000313" key="10">
    <source>
        <dbReference type="Proteomes" id="UP000823895"/>
    </source>
</evidence>
<evidence type="ECO:0000256" key="2">
    <source>
        <dbReference type="ARBA" id="ARBA00022670"/>
    </source>
</evidence>